<comment type="caution">
    <text evidence="1">The sequence shown here is derived from an EMBL/GenBank/DDBJ whole genome shotgun (WGS) entry which is preliminary data.</text>
</comment>
<dbReference type="AlphaFoldDB" id="T0F7B1"/>
<name>T0F7B1_9LEPT</name>
<dbReference type="EMBL" id="AHMO02000011">
    <property type="protein sequence ID" value="EQA43402.1"/>
    <property type="molecule type" value="Genomic_DNA"/>
</dbReference>
<organism evidence="1 2">
    <name type="scientific">Leptospira broomii serovar Hurstbridge str. 5399</name>
    <dbReference type="NCBI Taxonomy" id="1049789"/>
    <lineage>
        <taxon>Bacteria</taxon>
        <taxon>Pseudomonadati</taxon>
        <taxon>Spirochaetota</taxon>
        <taxon>Spirochaetia</taxon>
        <taxon>Leptospirales</taxon>
        <taxon>Leptospiraceae</taxon>
        <taxon>Leptospira</taxon>
    </lineage>
</organism>
<proteinExistence type="predicted"/>
<evidence type="ECO:0000313" key="2">
    <source>
        <dbReference type="Proteomes" id="UP000015454"/>
    </source>
</evidence>
<gene>
    <name evidence="1" type="ORF">LEP1GSC050_1670</name>
</gene>
<dbReference type="Proteomes" id="UP000015454">
    <property type="component" value="Unassembled WGS sequence"/>
</dbReference>
<accession>T0F7B1</accession>
<sequence>MYCGSTRTRPASQEKITEALGVAIEVNAEAAVTYSARVIDSYKIKAKS</sequence>
<reference evidence="1" key="1">
    <citation type="submission" date="2013-05" db="EMBL/GenBank/DDBJ databases">
        <authorList>
            <person name="Harkins D.M."/>
            <person name="Durkin A.S."/>
            <person name="Brinkac L.M."/>
            <person name="Haft D.H."/>
            <person name="Selengut J.D."/>
            <person name="Sanka R."/>
            <person name="DePew J."/>
            <person name="Purushe J."/>
            <person name="Hartskeerl R.A."/>
            <person name="Ahmed A."/>
            <person name="van der Linden H."/>
            <person name="Goris M.G.A."/>
            <person name="Vinetz J.M."/>
            <person name="Sutton G.G."/>
            <person name="Nierman W.C."/>
            <person name="Fouts D.E."/>
        </authorList>
    </citation>
    <scope>NUCLEOTIDE SEQUENCE [LARGE SCALE GENOMIC DNA]</scope>
    <source>
        <strain evidence="1">5399</strain>
    </source>
</reference>
<protein>
    <submittedName>
        <fullName evidence="1">Carboxymuconolactone decarboxylase family protein</fullName>
    </submittedName>
</protein>
<keyword evidence="2" id="KW-1185">Reference proteome</keyword>
<evidence type="ECO:0000313" key="1">
    <source>
        <dbReference type="EMBL" id="EQA43402.1"/>
    </source>
</evidence>
<dbReference type="STRING" id="1049789.LEP1GSC050_1670"/>